<name>A0A9P6Q684_9FUNG</name>
<keyword evidence="3" id="KW-1185">Reference proteome</keyword>
<proteinExistence type="predicted"/>
<dbReference type="Proteomes" id="UP000726737">
    <property type="component" value="Unassembled WGS sequence"/>
</dbReference>
<gene>
    <name evidence="2" type="ORF">BG011_002582</name>
</gene>
<feature type="compositionally biased region" description="Pro residues" evidence="1">
    <location>
        <begin position="1"/>
        <end position="19"/>
    </location>
</feature>
<protein>
    <submittedName>
        <fullName evidence="2">Uncharacterized protein</fullName>
    </submittedName>
</protein>
<sequence>MSTASTPPPNRTRPPPNIPLPGAGARPRSGSAPQHPVSPLTATPKQLGVSAGRVPPPPPVGGGGRYR</sequence>
<evidence type="ECO:0000256" key="1">
    <source>
        <dbReference type="SAM" id="MobiDB-lite"/>
    </source>
</evidence>
<organism evidence="2 3">
    <name type="scientific">Mortierella polycephala</name>
    <dbReference type="NCBI Taxonomy" id="41804"/>
    <lineage>
        <taxon>Eukaryota</taxon>
        <taxon>Fungi</taxon>
        <taxon>Fungi incertae sedis</taxon>
        <taxon>Mucoromycota</taxon>
        <taxon>Mortierellomycotina</taxon>
        <taxon>Mortierellomycetes</taxon>
        <taxon>Mortierellales</taxon>
        <taxon>Mortierellaceae</taxon>
        <taxon>Mortierella</taxon>
    </lineage>
</organism>
<dbReference type="EMBL" id="JAAAJA010000184">
    <property type="protein sequence ID" value="KAG0259534.1"/>
    <property type="molecule type" value="Genomic_DNA"/>
</dbReference>
<comment type="caution">
    <text evidence="2">The sequence shown here is derived from an EMBL/GenBank/DDBJ whole genome shotgun (WGS) entry which is preliminary data.</text>
</comment>
<reference evidence="2" key="1">
    <citation type="journal article" date="2020" name="Fungal Divers.">
        <title>Resolving the Mortierellaceae phylogeny through synthesis of multi-gene phylogenetics and phylogenomics.</title>
        <authorList>
            <person name="Vandepol N."/>
            <person name="Liber J."/>
            <person name="Desiro A."/>
            <person name="Na H."/>
            <person name="Kennedy M."/>
            <person name="Barry K."/>
            <person name="Grigoriev I.V."/>
            <person name="Miller A.N."/>
            <person name="O'Donnell K."/>
            <person name="Stajich J.E."/>
            <person name="Bonito G."/>
        </authorList>
    </citation>
    <scope>NUCLEOTIDE SEQUENCE</scope>
    <source>
        <strain evidence="2">KOD948</strain>
    </source>
</reference>
<feature type="region of interest" description="Disordered" evidence="1">
    <location>
        <begin position="1"/>
        <end position="67"/>
    </location>
</feature>
<dbReference type="AlphaFoldDB" id="A0A9P6Q684"/>
<accession>A0A9P6Q684</accession>
<evidence type="ECO:0000313" key="3">
    <source>
        <dbReference type="Proteomes" id="UP000726737"/>
    </source>
</evidence>
<evidence type="ECO:0000313" key="2">
    <source>
        <dbReference type="EMBL" id="KAG0259534.1"/>
    </source>
</evidence>